<reference evidence="1" key="1">
    <citation type="journal article" date="2015" name="Nature">
        <title>Complex archaea that bridge the gap between prokaryotes and eukaryotes.</title>
        <authorList>
            <person name="Spang A."/>
            <person name="Saw J.H."/>
            <person name="Jorgensen S.L."/>
            <person name="Zaremba-Niedzwiedzka K."/>
            <person name="Martijn J."/>
            <person name="Lind A.E."/>
            <person name="van Eijk R."/>
            <person name="Schleper C."/>
            <person name="Guy L."/>
            <person name="Ettema T.J."/>
        </authorList>
    </citation>
    <scope>NUCLEOTIDE SEQUENCE</scope>
</reference>
<feature type="non-terminal residue" evidence="1">
    <location>
        <position position="48"/>
    </location>
</feature>
<protein>
    <submittedName>
        <fullName evidence="1">Uncharacterized protein</fullName>
    </submittedName>
</protein>
<dbReference type="AlphaFoldDB" id="A0A0F9GP41"/>
<organism evidence="1">
    <name type="scientific">marine sediment metagenome</name>
    <dbReference type="NCBI Taxonomy" id="412755"/>
    <lineage>
        <taxon>unclassified sequences</taxon>
        <taxon>metagenomes</taxon>
        <taxon>ecological metagenomes</taxon>
    </lineage>
</organism>
<dbReference type="EMBL" id="LAZR01017402">
    <property type="protein sequence ID" value="KKM00574.1"/>
    <property type="molecule type" value="Genomic_DNA"/>
</dbReference>
<comment type="caution">
    <text evidence="1">The sequence shown here is derived from an EMBL/GenBank/DDBJ whole genome shotgun (WGS) entry which is preliminary data.</text>
</comment>
<proteinExistence type="predicted"/>
<gene>
    <name evidence="1" type="ORF">LCGC14_1803050</name>
</gene>
<name>A0A0F9GP41_9ZZZZ</name>
<evidence type="ECO:0000313" key="1">
    <source>
        <dbReference type="EMBL" id="KKM00574.1"/>
    </source>
</evidence>
<sequence length="48" mass="5064">MAREGKLLLPNLDGVCFVPVAVEQPTATLPDVPETEMGVVDVLKGNVT</sequence>
<accession>A0A0F9GP41</accession>